<proteinExistence type="predicted"/>
<feature type="region of interest" description="Disordered" evidence="1">
    <location>
        <begin position="1"/>
        <end position="20"/>
    </location>
</feature>
<evidence type="ECO:0000313" key="3">
    <source>
        <dbReference type="EMBL" id="GEO17222.1"/>
    </source>
</evidence>
<accession>A0A512BZ38</accession>
<comment type="caution">
    <text evidence="3">The sequence shown here is derived from an EMBL/GenBank/DDBJ whole genome shotgun (WGS) entry which is preliminary data.</text>
</comment>
<dbReference type="InterPro" id="IPR038488">
    <property type="entry name" value="Integrase_DNA-bd_sf"/>
</dbReference>
<name>A0A512BZ38_9HYPH</name>
<keyword evidence="4" id="KW-1185">Reference proteome</keyword>
<dbReference type="AlphaFoldDB" id="A0A512BZ38"/>
<gene>
    <name evidence="3" type="ORF">MAE02_49180</name>
</gene>
<feature type="compositionally biased region" description="Low complexity" evidence="1">
    <location>
        <begin position="1"/>
        <end position="16"/>
    </location>
</feature>
<evidence type="ECO:0000256" key="1">
    <source>
        <dbReference type="SAM" id="MobiDB-lite"/>
    </source>
</evidence>
<dbReference type="RefSeq" id="WP_338067382.1">
    <property type="nucleotide sequence ID" value="NZ_BJYU01000095.1"/>
</dbReference>
<dbReference type="Proteomes" id="UP000321085">
    <property type="component" value="Unassembled WGS sequence"/>
</dbReference>
<feature type="domain" description="Integrase DNA-binding" evidence="2">
    <location>
        <begin position="10"/>
        <end position="66"/>
    </location>
</feature>
<sequence>MARTTSRLSARATATLKKPGRHADGGGLYLAISSDGSRRRWVFLFRWREPGQTGAGKLREMGLGSANGEVSDAWWREG</sequence>
<protein>
    <recommendedName>
        <fullName evidence="2">Integrase DNA-binding domain-containing protein</fullName>
    </recommendedName>
</protein>
<reference evidence="3 4" key="1">
    <citation type="submission" date="2019-07" db="EMBL/GenBank/DDBJ databases">
        <title>Whole genome shotgun sequence of Microvirga aerophila NBRC 106136.</title>
        <authorList>
            <person name="Hosoyama A."/>
            <person name="Uohara A."/>
            <person name="Ohji S."/>
            <person name="Ichikawa N."/>
        </authorList>
    </citation>
    <scope>NUCLEOTIDE SEQUENCE [LARGE SCALE GENOMIC DNA]</scope>
    <source>
        <strain evidence="3 4">NBRC 106136</strain>
    </source>
</reference>
<dbReference type="EMBL" id="BJYU01000095">
    <property type="protein sequence ID" value="GEO17222.1"/>
    <property type="molecule type" value="Genomic_DNA"/>
</dbReference>
<dbReference type="InterPro" id="IPR025166">
    <property type="entry name" value="Integrase_DNA_bind_dom"/>
</dbReference>
<organism evidence="3 4">
    <name type="scientific">Microvirga aerophila</name>
    <dbReference type="NCBI Taxonomy" id="670291"/>
    <lineage>
        <taxon>Bacteria</taxon>
        <taxon>Pseudomonadati</taxon>
        <taxon>Pseudomonadota</taxon>
        <taxon>Alphaproteobacteria</taxon>
        <taxon>Hyphomicrobiales</taxon>
        <taxon>Methylobacteriaceae</taxon>
        <taxon>Microvirga</taxon>
    </lineage>
</organism>
<dbReference type="Gene3D" id="3.30.160.390">
    <property type="entry name" value="Integrase, DNA-binding domain"/>
    <property type="match status" value="1"/>
</dbReference>
<evidence type="ECO:0000259" key="2">
    <source>
        <dbReference type="Pfam" id="PF13356"/>
    </source>
</evidence>
<dbReference type="Pfam" id="PF13356">
    <property type="entry name" value="Arm-DNA-bind_3"/>
    <property type="match status" value="1"/>
</dbReference>
<evidence type="ECO:0000313" key="4">
    <source>
        <dbReference type="Proteomes" id="UP000321085"/>
    </source>
</evidence>